<protein>
    <submittedName>
        <fullName evidence="2">Uncharacterized protein</fullName>
    </submittedName>
</protein>
<keyword evidence="3" id="KW-1185">Reference proteome</keyword>
<organism evidence="2 3">
    <name type="scientific">Euplotes crassus</name>
    <dbReference type="NCBI Taxonomy" id="5936"/>
    <lineage>
        <taxon>Eukaryota</taxon>
        <taxon>Sar</taxon>
        <taxon>Alveolata</taxon>
        <taxon>Ciliophora</taxon>
        <taxon>Intramacronucleata</taxon>
        <taxon>Spirotrichea</taxon>
        <taxon>Hypotrichia</taxon>
        <taxon>Euplotida</taxon>
        <taxon>Euplotidae</taxon>
        <taxon>Moneuplotes</taxon>
    </lineage>
</organism>
<comment type="caution">
    <text evidence="2">The sequence shown here is derived from an EMBL/GenBank/DDBJ whole genome shotgun (WGS) entry which is preliminary data.</text>
</comment>
<feature type="compositionally biased region" description="Basic and acidic residues" evidence="1">
    <location>
        <begin position="151"/>
        <end position="161"/>
    </location>
</feature>
<reference evidence="2" key="1">
    <citation type="submission" date="2023-07" db="EMBL/GenBank/DDBJ databases">
        <authorList>
            <consortium name="AG Swart"/>
            <person name="Singh M."/>
            <person name="Singh A."/>
            <person name="Seah K."/>
            <person name="Emmerich C."/>
        </authorList>
    </citation>
    <scope>NUCLEOTIDE SEQUENCE</scope>
    <source>
        <strain evidence="2">DP1</strain>
    </source>
</reference>
<proteinExistence type="predicted"/>
<dbReference type="Proteomes" id="UP001295684">
    <property type="component" value="Unassembled WGS sequence"/>
</dbReference>
<feature type="region of interest" description="Disordered" evidence="1">
    <location>
        <begin position="196"/>
        <end position="268"/>
    </location>
</feature>
<feature type="compositionally biased region" description="Gly residues" evidence="1">
    <location>
        <begin position="214"/>
        <end position="223"/>
    </location>
</feature>
<feature type="compositionally biased region" description="Polar residues" evidence="1">
    <location>
        <begin position="233"/>
        <end position="247"/>
    </location>
</feature>
<dbReference type="AlphaFoldDB" id="A0AAD2D2Z1"/>
<evidence type="ECO:0000256" key="1">
    <source>
        <dbReference type="SAM" id="MobiDB-lite"/>
    </source>
</evidence>
<feature type="region of interest" description="Disordered" evidence="1">
    <location>
        <begin position="1"/>
        <end position="41"/>
    </location>
</feature>
<dbReference type="EMBL" id="CAMPGE010019818">
    <property type="protein sequence ID" value="CAI2378127.1"/>
    <property type="molecule type" value="Genomic_DNA"/>
</dbReference>
<name>A0AAD2D2Z1_EUPCR</name>
<evidence type="ECO:0000313" key="2">
    <source>
        <dbReference type="EMBL" id="CAI2378127.1"/>
    </source>
</evidence>
<feature type="region of interest" description="Disordered" evidence="1">
    <location>
        <begin position="151"/>
        <end position="173"/>
    </location>
</feature>
<sequence length="281" mass="31953">MPGDEDKKSDKSDKKEEENKSEKPGSASGKDDNKLSAEQEKLVKGLVDRMSKFSTNVENADQKIIDNAHNRAEERKKLLGEIDKMKEELEPYLEKDEEKLGEKVKIEVDNALLIIMDKKYKAEEEVKELKKLLRERNQKIYELEQENKALKNKNQDLEDTLHGVPKKRTTQDNINMAMQSQDGQFDRVQEEIPVYDQPQSQDDEDDFWQEGKGANKGGYGGGDDLWIMGNKDNLPQSNLNAYNQPGMPSQPPGFKSIPKRPQGYNGGNDDMAFYGVGAKKV</sequence>
<accession>A0AAD2D2Z1</accession>
<gene>
    <name evidence="2" type="ORF">ECRASSUSDP1_LOCUS19522</name>
</gene>
<evidence type="ECO:0000313" key="3">
    <source>
        <dbReference type="Proteomes" id="UP001295684"/>
    </source>
</evidence>